<dbReference type="Gene3D" id="1.10.1740.10">
    <property type="match status" value="1"/>
</dbReference>
<dbReference type="STRING" id="39495.SAMN02745111_02100"/>
<dbReference type="InterPro" id="IPR014284">
    <property type="entry name" value="RNA_pol_sigma-70_dom"/>
</dbReference>
<dbReference type="InterPro" id="IPR039425">
    <property type="entry name" value="RNA_pol_sigma-70-like"/>
</dbReference>
<dbReference type="SUPFAM" id="SSF88659">
    <property type="entry name" value="Sigma3 and sigma4 domains of RNA polymerase sigma factors"/>
    <property type="match status" value="1"/>
</dbReference>
<dbReference type="Pfam" id="PF04542">
    <property type="entry name" value="Sigma70_r2"/>
    <property type="match status" value="1"/>
</dbReference>
<accession>A0A1T4W0S9</accession>
<evidence type="ECO:0000259" key="5">
    <source>
        <dbReference type="PROSITE" id="PS00622"/>
    </source>
</evidence>
<proteinExistence type="inferred from homology"/>
<feature type="domain" description="HTH luxR-type" evidence="5">
    <location>
        <begin position="126"/>
        <end position="153"/>
    </location>
</feature>
<dbReference type="InterPro" id="IPR036388">
    <property type="entry name" value="WH-like_DNA-bd_sf"/>
</dbReference>
<evidence type="ECO:0000313" key="7">
    <source>
        <dbReference type="Proteomes" id="UP000190814"/>
    </source>
</evidence>
<dbReference type="CDD" id="cd06171">
    <property type="entry name" value="Sigma70_r4"/>
    <property type="match status" value="1"/>
</dbReference>
<dbReference type="Pfam" id="PF08281">
    <property type="entry name" value="Sigma70_r4_2"/>
    <property type="match status" value="1"/>
</dbReference>
<dbReference type="AlphaFoldDB" id="A0A1T4W0S9"/>
<dbReference type="GO" id="GO:0016987">
    <property type="term" value="F:sigma factor activity"/>
    <property type="evidence" value="ECO:0007669"/>
    <property type="project" value="UniProtKB-KW"/>
</dbReference>
<protein>
    <submittedName>
        <fullName evidence="6">RNA polymerase sigma-70 factor, ECF subfamily</fullName>
    </submittedName>
</protein>
<evidence type="ECO:0000256" key="1">
    <source>
        <dbReference type="ARBA" id="ARBA00010641"/>
    </source>
</evidence>
<evidence type="ECO:0000256" key="3">
    <source>
        <dbReference type="ARBA" id="ARBA00023082"/>
    </source>
</evidence>
<dbReference type="InterPro" id="IPR013325">
    <property type="entry name" value="RNA_pol_sigma_r2"/>
</dbReference>
<keyword evidence="2" id="KW-0805">Transcription regulation</keyword>
<dbReference type="OrthoDB" id="9795666at2"/>
<organism evidence="6 7">
    <name type="scientific">Eubacterium uniforme</name>
    <dbReference type="NCBI Taxonomy" id="39495"/>
    <lineage>
        <taxon>Bacteria</taxon>
        <taxon>Bacillati</taxon>
        <taxon>Bacillota</taxon>
        <taxon>Clostridia</taxon>
        <taxon>Eubacteriales</taxon>
        <taxon>Eubacteriaceae</taxon>
        <taxon>Eubacterium</taxon>
    </lineage>
</organism>
<evidence type="ECO:0000256" key="2">
    <source>
        <dbReference type="ARBA" id="ARBA00023015"/>
    </source>
</evidence>
<dbReference type="InterPro" id="IPR013324">
    <property type="entry name" value="RNA_pol_sigma_r3/r4-like"/>
</dbReference>
<dbReference type="InterPro" id="IPR000792">
    <property type="entry name" value="Tscrpt_reg_LuxR_C"/>
</dbReference>
<dbReference type="Proteomes" id="UP000190814">
    <property type="component" value="Unassembled WGS sequence"/>
</dbReference>
<dbReference type="RefSeq" id="WP_078766929.1">
    <property type="nucleotide sequence ID" value="NZ_FUXZ01000014.1"/>
</dbReference>
<dbReference type="Gene3D" id="1.10.10.10">
    <property type="entry name" value="Winged helix-like DNA-binding domain superfamily/Winged helix DNA-binding domain"/>
    <property type="match status" value="1"/>
</dbReference>
<dbReference type="InterPro" id="IPR007627">
    <property type="entry name" value="RNA_pol_sigma70_r2"/>
</dbReference>
<dbReference type="PANTHER" id="PTHR43133">
    <property type="entry name" value="RNA POLYMERASE ECF-TYPE SIGMA FACTO"/>
    <property type="match status" value="1"/>
</dbReference>
<keyword evidence="4" id="KW-0804">Transcription</keyword>
<evidence type="ECO:0000256" key="4">
    <source>
        <dbReference type="ARBA" id="ARBA00023163"/>
    </source>
</evidence>
<dbReference type="EMBL" id="FUXZ01000014">
    <property type="protein sequence ID" value="SKA70749.1"/>
    <property type="molecule type" value="Genomic_DNA"/>
</dbReference>
<reference evidence="6 7" key="1">
    <citation type="submission" date="2017-02" db="EMBL/GenBank/DDBJ databases">
        <authorList>
            <person name="Peterson S.W."/>
        </authorList>
    </citation>
    <scope>NUCLEOTIDE SEQUENCE [LARGE SCALE GENOMIC DNA]</scope>
    <source>
        <strain evidence="6 7">ATCC 35992</strain>
    </source>
</reference>
<comment type="similarity">
    <text evidence="1">Belongs to the sigma-70 factor family. ECF subfamily.</text>
</comment>
<dbReference type="InterPro" id="IPR013249">
    <property type="entry name" value="RNA_pol_sigma70_r4_t2"/>
</dbReference>
<keyword evidence="3" id="KW-0731">Sigma factor</keyword>
<dbReference type="PANTHER" id="PTHR43133:SF51">
    <property type="entry name" value="RNA POLYMERASE SIGMA FACTOR"/>
    <property type="match status" value="1"/>
</dbReference>
<sequence length="172" mass="20420">MDSRDNDLEQTIEEYGNLIFKTCFLMLRNKHDAEDAAQETFYKYMISNRAFDSSEHKKAWLLRVSQNKCKDMLRYKKIHSYISYEDVEENFVGHQDVESEDIEDILKVSNLSYDYKSVVVLYYFEGYSVEEVADILNINSATVRKRLQRARQKLKIAIENNREEGDVPYESR</sequence>
<dbReference type="GO" id="GO:0003677">
    <property type="term" value="F:DNA binding"/>
    <property type="evidence" value="ECO:0007669"/>
    <property type="project" value="InterPro"/>
</dbReference>
<keyword evidence="7" id="KW-1185">Reference proteome</keyword>
<dbReference type="NCBIfam" id="TIGR02937">
    <property type="entry name" value="sigma70-ECF"/>
    <property type="match status" value="1"/>
</dbReference>
<name>A0A1T4W0S9_9FIRM</name>
<dbReference type="GO" id="GO:0006352">
    <property type="term" value="P:DNA-templated transcription initiation"/>
    <property type="evidence" value="ECO:0007669"/>
    <property type="project" value="InterPro"/>
</dbReference>
<evidence type="ECO:0000313" key="6">
    <source>
        <dbReference type="EMBL" id="SKA70749.1"/>
    </source>
</evidence>
<gene>
    <name evidence="6" type="ORF">SAMN02745111_02100</name>
</gene>
<dbReference type="PROSITE" id="PS00622">
    <property type="entry name" value="HTH_LUXR_1"/>
    <property type="match status" value="1"/>
</dbReference>
<dbReference type="SUPFAM" id="SSF88946">
    <property type="entry name" value="Sigma2 domain of RNA polymerase sigma factors"/>
    <property type="match status" value="1"/>
</dbReference>